<organism evidence="2 3">
    <name type="scientific">Campylobacter pinnipediorum subsp. pinnipediorum</name>
    <dbReference type="NCBI Taxonomy" id="1660067"/>
    <lineage>
        <taxon>Bacteria</taxon>
        <taxon>Pseudomonadati</taxon>
        <taxon>Campylobacterota</taxon>
        <taxon>Epsilonproteobacteria</taxon>
        <taxon>Campylobacterales</taxon>
        <taxon>Campylobacteraceae</taxon>
        <taxon>Campylobacter</taxon>
    </lineage>
</organism>
<protein>
    <submittedName>
        <fullName evidence="2">Phage head-tail adapter protein</fullName>
    </submittedName>
</protein>
<dbReference type="Proteomes" id="UP000189728">
    <property type="component" value="Unassembled WGS sequence"/>
</dbReference>
<feature type="region of interest" description="Disordered" evidence="1">
    <location>
        <begin position="507"/>
        <end position="545"/>
    </location>
</feature>
<gene>
    <name evidence="2" type="ORF">BFG04_04400</name>
</gene>
<accession>A0AAX0L9N3</accession>
<evidence type="ECO:0000313" key="3">
    <source>
        <dbReference type="Proteomes" id="UP000189728"/>
    </source>
</evidence>
<feature type="compositionally biased region" description="Polar residues" evidence="1">
    <location>
        <begin position="518"/>
        <end position="545"/>
    </location>
</feature>
<evidence type="ECO:0000256" key="1">
    <source>
        <dbReference type="SAM" id="MobiDB-lite"/>
    </source>
</evidence>
<dbReference type="EMBL" id="MCRK01000036">
    <property type="protein sequence ID" value="OPA77341.1"/>
    <property type="molecule type" value="Genomic_DNA"/>
</dbReference>
<dbReference type="Pfam" id="PF23899">
    <property type="entry name" value="SU10_portal"/>
    <property type="match status" value="1"/>
</dbReference>
<dbReference type="InterPro" id="IPR056909">
    <property type="entry name" value="SU10_portal"/>
</dbReference>
<name>A0AAX0L9N3_9BACT</name>
<evidence type="ECO:0000313" key="2">
    <source>
        <dbReference type="EMBL" id="OPA77341.1"/>
    </source>
</evidence>
<reference evidence="2 3" key="1">
    <citation type="submission" date="2016-08" db="EMBL/GenBank/DDBJ databases">
        <title>Campylobacter species from sea mammals.</title>
        <authorList>
            <person name="Gilbert M.J."/>
            <person name="Byrne B.A."/>
            <person name="Zomer A.L."/>
            <person name="Wagenaar J.A."/>
        </authorList>
    </citation>
    <scope>NUCLEOTIDE SEQUENCE [LARGE SCALE GENOMIC DNA]</scope>
    <source>
        <strain evidence="2 3">1105248</strain>
    </source>
</reference>
<sequence>MMSNERTAQLDELIKVAKAGFEHYKPSFDKLNNAYLLYLEQQQLESLKQRNKSRLYIPKINSKAKRIADALSETYFNNDTFAVLETYINSKQEVIDKWQKVLDIYTSMLRLYNTFAPMFQKIPFLGTSVAKVYWSNDMPVIEEIELDDIYFDPNAKSVSDIRFIVNKINLTTSDLLRLAKKKVFNKKMVDELIDSVTMNQTTMYERVMLYDVYELIDDKWYLSTIYDNSVILRDMVELKDGQPFIFGYMTPQVRSYEESNFVCAYGEPPLASILPLQDEMNITRNGFIDGVNACLKPKIVAPLSANISRADIETIGKPIFTENPTAISFVPLPSLQSAQVNITLIDNEMSEASGISPQQNGATTTRKETATMASIMANEGSVRLQGYIRTYNETFFEPVFERLAKLVWKYGQKEFFAGYDRSEIPSFAVNLNTGIGALNKEVQKQGLIQASGAISNHINLCMGLQDIQTARRMLNANFKIIEQLLPLYGIKNVDEFLDKEPNVFNEQGENLSGYPESMPSQQGLIPNMQGSSVQGLISSPSEPMA</sequence>
<dbReference type="RefSeq" id="WP_078387788.1">
    <property type="nucleotide sequence ID" value="NZ_CP012546.1"/>
</dbReference>
<comment type="caution">
    <text evidence="2">The sequence shown here is derived from an EMBL/GenBank/DDBJ whole genome shotgun (WGS) entry which is preliminary data.</text>
</comment>
<proteinExistence type="predicted"/>
<dbReference type="AlphaFoldDB" id="A0AAX0L9N3"/>